<evidence type="ECO:0000259" key="2">
    <source>
        <dbReference type="Pfam" id="PF25583"/>
    </source>
</evidence>
<comment type="caution">
    <text evidence="3">The sequence shown here is derived from an EMBL/GenBank/DDBJ whole genome shotgun (WGS) entry which is preliminary data.</text>
</comment>
<sequence>MPIIGFDTNQYLQGREHIGSLFHHILYKRVLAFTYHPFSSEVPVQMIIHPYYLRQYNNRWFLFGWNDELQRISTLALDRIISMEESKETEFIENTCFDPVDYFEDIVGVSRIEGQTLQRIVLFFTAKSAPYILSKPLHGSQRIVSKSEEGVTVSIDVIPNFELETVILSHGERVKVLEPQDFRLKIEERLRGALG</sequence>
<dbReference type="Pfam" id="PF13280">
    <property type="entry name" value="WYL"/>
    <property type="match status" value="1"/>
</dbReference>
<organism evidence="3 4">
    <name type="scientific">Parapedobacter deserti</name>
    <dbReference type="NCBI Taxonomy" id="1912957"/>
    <lineage>
        <taxon>Bacteria</taxon>
        <taxon>Pseudomonadati</taxon>
        <taxon>Bacteroidota</taxon>
        <taxon>Sphingobacteriia</taxon>
        <taxon>Sphingobacteriales</taxon>
        <taxon>Sphingobacteriaceae</taxon>
        <taxon>Parapedobacter</taxon>
    </lineage>
</organism>
<dbReference type="Proteomes" id="UP001595526">
    <property type="component" value="Unassembled WGS sequence"/>
</dbReference>
<accession>A0ABV7JJ61</accession>
<feature type="domain" description="WCX" evidence="2">
    <location>
        <begin position="118"/>
        <end position="194"/>
    </location>
</feature>
<feature type="domain" description="WYL" evidence="1">
    <location>
        <begin position="19"/>
        <end position="84"/>
    </location>
</feature>
<evidence type="ECO:0000313" key="4">
    <source>
        <dbReference type="Proteomes" id="UP001595526"/>
    </source>
</evidence>
<gene>
    <name evidence="3" type="ORF">ACFOET_10850</name>
</gene>
<dbReference type="RefSeq" id="WP_379022456.1">
    <property type="nucleotide sequence ID" value="NZ_JBHRTA010000031.1"/>
</dbReference>
<dbReference type="InterPro" id="IPR051534">
    <property type="entry name" value="CBASS_pafABC_assoc_protein"/>
</dbReference>
<reference evidence="4" key="1">
    <citation type="journal article" date="2019" name="Int. J. Syst. Evol. Microbiol.">
        <title>The Global Catalogue of Microorganisms (GCM) 10K type strain sequencing project: providing services to taxonomists for standard genome sequencing and annotation.</title>
        <authorList>
            <consortium name="The Broad Institute Genomics Platform"/>
            <consortium name="The Broad Institute Genome Sequencing Center for Infectious Disease"/>
            <person name="Wu L."/>
            <person name="Ma J."/>
        </authorList>
    </citation>
    <scope>NUCLEOTIDE SEQUENCE [LARGE SCALE GENOMIC DNA]</scope>
    <source>
        <strain evidence="4">KCTC 52416</strain>
    </source>
</reference>
<protein>
    <submittedName>
        <fullName evidence="3">Helix-turn-helix transcriptional regulator</fullName>
    </submittedName>
</protein>
<dbReference type="EMBL" id="JBHRTA010000031">
    <property type="protein sequence ID" value="MFC3198108.1"/>
    <property type="molecule type" value="Genomic_DNA"/>
</dbReference>
<dbReference type="Pfam" id="PF25583">
    <property type="entry name" value="WCX"/>
    <property type="match status" value="1"/>
</dbReference>
<keyword evidence="4" id="KW-1185">Reference proteome</keyword>
<evidence type="ECO:0000313" key="3">
    <source>
        <dbReference type="EMBL" id="MFC3198108.1"/>
    </source>
</evidence>
<dbReference type="PANTHER" id="PTHR34580">
    <property type="match status" value="1"/>
</dbReference>
<dbReference type="InterPro" id="IPR026881">
    <property type="entry name" value="WYL_dom"/>
</dbReference>
<dbReference type="InterPro" id="IPR057727">
    <property type="entry name" value="WCX_dom"/>
</dbReference>
<dbReference type="PROSITE" id="PS52050">
    <property type="entry name" value="WYL"/>
    <property type="match status" value="1"/>
</dbReference>
<dbReference type="PANTHER" id="PTHR34580:SF9">
    <property type="entry name" value="SLL5097 PROTEIN"/>
    <property type="match status" value="1"/>
</dbReference>
<proteinExistence type="predicted"/>
<name>A0ABV7JJ61_9SPHI</name>
<evidence type="ECO:0000259" key="1">
    <source>
        <dbReference type="Pfam" id="PF13280"/>
    </source>
</evidence>